<accession>A0AAX4NZD3</accession>
<proteinExistence type="inferred from homology"/>
<organism evidence="10 11">
    <name type="scientific">Chloropicon roscoffensis</name>
    <dbReference type="NCBI Taxonomy" id="1461544"/>
    <lineage>
        <taxon>Eukaryota</taxon>
        <taxon>Viridiplantae</taxon>
        <taxon>Chlorophyta</taxon>
        <taxon>Chloropicophyceae</taxon>
        <taxon>Chloropicales</taxon>
        <taxon>Chloropicaceae</taxon>
        <taxon>Chloropicon</taxon>
    </lineage>
</organism>
<feature type="region of interest" description="Disordered" evidence="9">
    <location>
        <begin position="134"/>
        <end position="154"/>
    </location>
</feature>
<keyword evidence="3" id="KW-0809">Transit peptide</keyword>
<protein>
    <recommendedName>
        <fullName evidence="7">Large ribosomal subunit protein mL53</fullName>
    </recommendedName>
    <alternativeName>
        <fullName evidence="8">39S ribosomal protein L53, mitochondrial</fullName>
    </alternativeName>
</protein>
<dbReference type="Gene3D" id="3.40.30.10">
    <property type="entry name" value="Glutaredoxin"/>
    <property type="match status" value="1"/>
</dbReference>
<name>A0AAX4NZD3_9CHLO</name>
<evidence type="ECO:0000256" key="9">
    <source>
        <dbReference type="SAM" id="MobiDB-lite"/>
    </source>
</evidence>
<keyword evidence="5" id="KW-0496">Mitochondrion</keyword>
<comment type="subcellular location">
    <subcellularLocation>
        <location evidence="1">Mitochondrion</location>
    </subcellularLocation>
</comment>
<keyword evidence="4" id="KW-0689">Ribosomal protein</keyword>
<evidence type="ECO:0000256" key="5">
    <source>
        <dbReference type="ARBA" id="ARBA00023128"/>
    </source>
</evidence>
<dbReference type="AlphaFoldDB" id="A0AAX4NZD3"/>
<evidence type="ECO:0000256" key="4">
    <source>
        <dbReference type="ARBA" id="ARBA00022980"/>
    </source>
</evidence>
<evidence type="ECO:0000256" key="1">
    <source>
        <dbReference type="ARBA" id="ARBA00004173"/>
    </source>
</evidence>
<evidence type="ECO:0000256" key="8">
    <source>
        <dbReference type="ARBA" id="ARBA00042721"/>
    </source>
</evidence>
<dbReference type="GO" id="GO:0005762">
    <property type="term" value="C:mitochondrial large ribosomal subunit"/>
    <property type="evidence" value="ECO:0007669"/>
    <property type="project" value="TreeGrafter"/>
</dbReference>
<keyword evidence="6" id="KW-0687">Ribonucleoprotein</keyword>
<dbReference type="Proteomes" id="UP001472866">
    <property type="component" value="Chromosome 01"/>
</dbReference>
<evidence type="ECO:0000313" key="10">
    <source>
        <dbReference type="EMBL" id="WZN59279.1"/>
    </source>
</evidence>
<dbReference type="InterPro" id="IPR019716">
    <property type="entry name" value="Ribosomal_mL53"/>
</dbReference>
<dbReference type="PANTHER" id="PTHR33618">
    <property type="entry name" value="39S RIBOSOMAL PROTEIN L53, MITOCHONDRIAL"/>
    <property type="match status" value="1"/>
</dbReference>
<gene>
    <name evidence="10" type="ORF">HKI87_01g08040</name>
</gene>
<reference evidence="10 11" key="1">
    <citation type="submission" date="2024-03" db="EMBL/GenBank/DDBJ databases">
        <title>Complete genome sequence of the green alga Chloropicon roscoffensis RCC1871.</title>
        <authorList>
            <person name="Lemieux C."/>
            <person name="Pombert J.-F."/>
            <person name="Otis C."/>
            <person name="Turmel M."/>
        </authorList>
    </citation>
    <scope>NUCLEOTIDE SEQUENCE [LARGE SCALE GENOMIC DNA]</scope>
    <source>
        <strain evidence="10 11">RCC1871</strain>
    </source>
</reference>
<evidence type="ECO:0000313" key="11">
    <source>
        <dbReference type="Proteomes" id="UP001472866"/>
    </source>
</evidence>
<evidence type="ECO:0000256" key="3">
    <source>
        <dbReference type="ARBA" id="ARBA00022946"/>
    </source>
</evidence>
<sequence>MADKLRFVRRILVRYCPWERNSTSAREFLHWCQLNKTVQKLEDCSVKAELIQSDFTPSAKVEYVNGQFEELSHKMYTSRMIDHVLSQCRLVSEGKRIWEEEDWDEYSDYVRGEGGVYHSRDFDRDLLDLVVMGEDFPNDADGGKSGPGEEGEEG</sequence>
<dbReference type="EMBL" id="CP151501">
    <property type="protein sequence ID" value="WZN59279.1"/>
    <property type="molecule type" value="Genomic_DNA"/>
</dbReference>
<dbReference type="PANTHER" id="PTHR33618:SF1">
    <property type="entry name" value="LARGE RIBOSOMAL SUBUNIT PROTEIN ML53"/>
    <property type="match status" value="1"/>
</dbReference>
<evidence type="ECO:0000256" key="7">
    <source>
        <dbReference type="ARBA" id="ARBA00035180"/>
    </source>
</evidence>
<evidence type="ECO:0000256" key="2">
    <source>
        <dbReference type="ARBA" id="ARBA00005557"/>
    </source>
</evidence>
<comment type="similarity">
    <text evidence="2">Belongs to the mitochondrion-specific ribosomal protein mL53 family.</text>
</comment>
<keyword evidence="11" id="KW-1185">Reference proteome</keyword>
<dbReference type="Pfam" id="PF10780">
    <property type="entry name" value="MRP_L53"/>
    <property type="match status" value="1"/>
</dbReference>
<dbReference type="InterPro" id="IPR052473">
    <property type="entry name" value="mtLSU_mL53"/>
</dbReference>
<evidence type="ECO:0000256" key="6">
    <source>
        <dbReference type="ARBA" id="ARBA00023274"/>
    </source>
</evidence>